<dbReference type="InterPro" id="IPR000719">
    <property type="entry name" value="Prot_kinase_dom"/>
</dbReference>
<dbReference type="InterPro" id="IPR000961">
    <property type="entry name" value="AGC-kinase_C"/>
</dbReference>
<dbReference type="OrthoDB" id="354826at2759"/>
<dbReference type="InterPro" id="IPR045270">
    <property type="entry name" value="STKc_AGC"/>
</dbReference>
<evidence type="ECO:0000256" key="2">
    <source>
        <dbReference type="ARBA" id="ARBA00022527"/>
    </source>
</evidence>
<dbReference type="Gene3D" id="3.30.200.20">
    <property type="entry name" value="Phosphorylase Kinase, domain 1"/>
    <property type="match status" value="1"/>
</dbReference>
<dbReference type="PROSITE" id="PS00108">
    <property type="entry name" value="PROTEIN_KINASE_ST"/>
    <property type="match status" value="1"/>
</dbReference>
<dbReference type="FunFam" id="1.10.510.10:FF:000024">
    <property type="entry name" value="Probable serine/threonine-protein kinase cot-1"/>
    <property type="match status" value="1"/>
</dbReference>
<name>A0A9Q0LA22_ANAIG</name>
<dbReference type="Pfam" id="PF00069">
    <property type="entry name" value="Pkinase"/>
    <property type="match status" value="1"/>
</dbReference>
<accession>A0A9Q0LA22</accession>
<dbReference type="Proteomes" id="UP001149090">
    <property type="component" value="Unassembled WGS sequence"/>
</dbReference>
<evidence type="ECO:0000313" key="13">
    <source>
        <dbReference type="Proteomes" id="UP001149090"/>
    </source>
</evidence>
<keyword evidence="7" id="KW-0067">ATP-binding</keyword>
<dbReference type="InterPro" id="IPR008271">
    <property type="entry name" value="Ser/Thr_kinase_AS"/>
</dbReference>
<keyword evidence="4" id="KW-0808">Transferase</keyword>
<dbReference type="EC" id="2.7.11.1" evidence="1"/>
<reference evidence="12" key="1">
    <citation type="submission" date="2022-10" db="EMBL/GenBank/DDBJ databases">
        <title>Novel sulphate-reducing endosymbionts in the free-living metamonad Anaeramoeba.</title>
        <authorList>
            <person name="Jerlstrom-Hultqvist J."/>
            <person name="Cepicka I."/>
            <person name="Gallot-Lavallee L."/>
            <person name="Salas-Leiva D."/>
            <person name="Curtis B.A."/>
            <person name="Zahonova K."/>
            <person name="Pipaliya S."/>
            <person name="Dacks J."/>
            <person name="Roger A.J."/>
        </authorList>
    </citation>
    <scope>NUCLEOTIDE SEQUENCE</scope>
    <source>
        <strain evidence="12">BMAN</strain>
    </source>
</reference>
<dbReference type="OMA" id="EYLHTNT"/>
<dbReference type="GO" id="GO:0004674">
    <property type="term" value="F:protein serine/threonine kinase activity"/>
    <property type="evidence" value="ECO:0007669"/>
    <property type="project" value="UniProtKB-KW"/>
</dbReference>
<dbReference type="InterPro" id="IPR011009">
    <property type="entry name" value="Kinase-like_dom_sf"/>
</dbReference>
<evidence type="ECO:0000259" key="11">
    <source>
        <dbReference type="PROSITE" id="PS51285"/>
    </source>
</evidence>
<comment type="catalytic activity">
    <reaction evidence="8">
        <text>L-threonyl-[protein] + ATP = O-phospho-L-threonyl-[protein] + ADP + H(+)</text>
        <dbReference type="Rhea" id="RHEA:46608"/>
        <dbReference type="Rhea" id="RHEA-COMP:11060"/>
        <dbReference type="Rhea" id="RHEA-COMP:11605"/>
        <dbReference type="ChEBI" id="CHEBI:15378"/>
        <dbReference type="ChEBI" id="CHEBI:30013"/>
        <dbReference type="ChEBI" id="CHEBI:30616"/>
        <dbReference type="ChEBI" id="CHEBI:61977"/>
        <dbReference type="ChEBI" id="CHEBI:456216"/>
        <dbReference type="EC" id="2.7.11.1"/>
    </reaction>
</comment>
<protein>
    <recommendedName>
        <fullName evidence="1">non-specific serine/threonine protein kinase</fullName>
        <ecNumber evidence="1">2.7.11.1</ecNumber>
    </recommendedName>
</protein>
<dbReference type="GO" id="GO:0005524">
    <property type="term" value="F:ATP binding"/>
    <property type="evidence" value="ECO:0007669"/>
    <property type="project" value="UniProtKB-KW"/>
</dbReference>
<keyword evidence="13" id="KW-1185">Reference proteome</keyword>
<feature type="domain" description="AGC-kinase C-terminal" evidence="11">
    <location>
        <begin position="277"/>
        <end position="340"/>
    </location>
</feature>
<feature type="domain" description="Protein kinase" evidence="10">
    <location>
        <begin position="17"/>
        <end position="276"/>
    </location>
</feature>
<evidence type="ECO:0000256" key="8">
    <source>
        <dbReference type="ARBA" id="ARBA00047899"/>
    </source>
</evidence>
<dbReference type="PROSITE" id="PS50011">
    <property type="entry name" value="PROTEIN_KINASE_DOM"/>
    <property type="match status" value="1"/>
</dbReference>
<keyword evidence="2 12" id="KW-0723">Serine/threonine-protein kinase</keyword>
<keyword evidence="6 12" id="KW-0418">Kinase</keyword>
<dbReference type="Gene3D" id="1.10.510.10">
    <property type="entry name" value="Transferase(Phosphotransferase) domain 1"/>
    <property type="match status" value="1"/>
</dbReference>
<sequence>MGNICCDFNKRIDAKNFQLITEIARGHSSKLFLAIEKLTKQQVAIKQYNKKEIITKDLVQNVFKERNLAIQLSGPFVSNAFGSFQDEDNLYLVFEFIHGPELTHIMHQTDNFGEDFWRFYIAEILVALDWIHTFGIIHGDIKPENILISAQDGHIRIIDFDSATDIIKETSTRINPPIVCGTFAYMAPELLKIQNPTFASDFYSVGVILYEMFHGLPPFYSPDQTKMLDQILNDKPIIDELISKPCGDLIAKLLEKNPNERIGYNGFQEIQKHEFFKGIDWEQIAKKSLTPPLIPKPLFQNIEKNNWIPPLEVSSILTQEEQKIFKNYSFQSNVVKELLNSKSNDEK</sequence>
<dbReference type="GO" id="GO:0035556">
    <property type="term" value="P:intracellular signal transduction"/>
    <property type="evidence" value="ECO:0007669"/>
    <property type="project" value="TreeGrafter"/>
</dbReference>
<evidence type="ECO:0000256" key="5">
    <source>
        <dbReference type="ARBA" id="ARBA00022741"/>
    </source>
</evidence>
<evidence type="ECO:0000256" key="1">
    <source>
        <dbReference type="ARBA" id="ARBA00012513"/>
    </source>
</evidence>
<comment type="catalytic activity">
    <reaction evidence="9">
        <text>L-seryl-[protein] + ATP = O-phospho-L-seryl-[protein] + ADP + H(+)</text>
        <dbReference type="Rhea" id="RHEA:17989"/>
        <dbReference type="Rhea" id="RHEA-COMP:9863"/>
        <dbReference type="Rhea" id="RHEA-COMP:11604"/>
        <dbReference type="ChEBI" id="CHEBI:15378"/>
        <dbReference type="ChEBI" id="CHEBI:29999"/>
        <dbReference type="ChEBI" id="CHEBI:30616"/>
        <dbReference type="ChEBI" id="CHEBI:83421"/>
        <dbReference type="ChEBI" id="CHEBI:456216"/>
        <dbReference type="EC" id="2.7.11.1"/>
    </reaction>
</comment>
<dbReference type="SMART" id="SM00220">
    <property type="entry name" value="S_TKc"/>
    <property type="match status" value="1"/>
</dbReference>
<dbReference type="PANTHER" id="PTHR24356">
    <property type="entry name" value="SERINE/THREONINE-PROTEIN KINASE"/>
    <property type="match status" value="1"/>
</dbReference>
<dbReference type="PROSITE" id="PS51285">
    <property type="entry name" value="AGC_KINASE_CTER"/>
    <property type="match status" value="1"/>
</dbReference>
<organism evidence="12 13">
    <name type="scientific">Anaeramoeba ignava</name>
    <name type="common">Anaerobic marine amoeba</name>
    <dbReference type="NCBI Taxonomy" id="1746090"/>
    <lineage>
        <taxon>Eukaryota</taxon>
        <taxon>Metamonada</taxon>
        <taxon>Anaeramoebidae</taxon>
        <taxon>Anaeramoeba</taxon>
    </lineage>
</organism>
<gene>
    <name evidence="12" type="ORF">M0811_12188</name>
</gene>
<evidence type="ECO:0000259" key="10">
    <source>
        <dbReference type="PROSITE" id="PS50011"/>
    </source>
</evidence>
<evidence type="ECO:0000256" key="7">
    <source>
        <dbReference type="ARBA" id="ARBA00022840"/>
    </source>
</evidence>
<evidence type="ECO:0000256" key="4">
    <source>
        <dbReference type="ARBA" id="ARBA00022679"/>
    </source>
</evidence>
<evidence type="ECO:0000256" key="9">
    <source>
        <dbReference type="ARBA" id="ARBA00048679"/>
    </source>
</evidence>
<dbReference type="AlphaFoldDB" id="A0A9Q0LA22"/>
<dbReference type="EMBL" id="JAPDFW010000112">
    <property type="protein sequence ID" value="KAJ5068881.1"/>
    <property type="molecule type" value="Genomic_DNA"/>
</dbReference>
<evidence type="ECO:0000256" key="3">
    <source>
        <dbReference type="ARBA" id="ARBA00022553"/>
    </source>
</evidence>
<dbReference type="CDD" id="cd05123">
    <property type="entry name" value="STKc_AGC"/>
    <property type="match status" value="1"/>
</dbReference>
<dbReference type="PANTHER" id="PTHR24356:SF1">
    <property type="entry name" value="SERINE_THREONINE-PROTEIN KINASE GREATWALL"/>
    <property type="match status" value="1"/>
</dbReference>
<proteinExistence type="predicted"/>
<dbReference type="GO" id="GO:0007010">
    <property type="term" value="P:cytoskeleton organization"/>
    <property type="evidence" value="ECO:0007669"/>
    <property type="project" value="UniProtKB-ARBA"/>
</dbReference>
<evidence type="ECO:0000313" key="12">
    <source>
        <dbReference type="EMBL" id="KAJ5068881.1"/>
    </source>
</evidence>
<comment type="caution">
    <text evidence="12">The sequence shown here is derived from an EMBL/GenBank/DDBJ whole genome shotgun (WGS) entry which is preliminary data.</text>
</comment>
<dbReference type="SUPFAM" id="SSF56112">
    <property type="entry name" value="Protein kinase-like (PK-like)"/>
    <property type="match status" value="1"/>
</dbReference>
<dbReference type="InterPro" id="IPR050236">
    <property type="entry name" value="Ser_Thr_kinase_AGC"/>
</dbReference>
<evidence type="ECO:0000256" key="6">
    <source>
        <dbReference type="ARBA" id="ARBA00022777"/>
    </source>
</evidence>
<keyword evidence="5" id="KW-0547">Nucleotide-binding</keyword>
<keyword evidence="3" id="KW-0597">Phosphoprotein</keyword>